<sequence length="289" mass="33229">MNWFQRHHHLRPVTPEDKPSLQTFLRKTIYLHQHLDWRNALDWVGWQPFWLAEKDSQIIGFLASPADPPLASWIRIFAADLFVSPSRVLVELLEKNVEWHREYGKVSFIASLGLSDWFSHLLQDSGFHHHQDVVMMTYDLNFVSCQTPLLRDGIIREMGFEDLPLVTAIDHAAFEPLWQLSQIDLSNAFQKCTYKTVLEVNGKLVAYQMSTESESKAHLARLAVSPEMQNKGLGAALIRDLLEHFILHKGLQSVTLNTQSTNAASLHVYQRCGFHLTGEQFPVFILPLY</sequence>
<dbReference type="PANTHER" id="PTHR43617:SF20">
    <property type="entry name" value="N-ALPHA-ACETYLTRANSFERASE RIMI"/>
    <property type="match status" value="1"/>
</dbReference>
<dbReference type="InParanoid" id="E8N4P8"/>
<evidence type="ECO:0000259" key="1">
    <source>
        <dbReference type="PROSITE" id="PS51186"/>
    </source>
</evidence>
<proteinExistence type="predicted"/>
<dbReference type="EMBL" id="AP012029">
    <property type="protein sequence ID" value="BAJ63412.1"/>
    <property type="molecule type" value="Genomic_DNA"/>
</dbReference>
<feature type="domain" description="N-acetyltransferase" evidence="1">
    <location>
        <begin position="8"/>
        <end position="150"/>
    </location>
</feature>
<dbReference type="InterPro" id="IPR050276">
    <property type="entry name" value="MshD_Acetyltransferase"/>
</dbReference>
<dbReference type="InterPro" id="IPR016181">
    <property type="entry name" value="Acyl_CoA_acyltransferase"/>
</dbReference>
<gene>
    <name evidence="2" type="ordered locus">ANT_13840</name>
</gene>
<reference evidence="2 3" key="1">
    <citation type="submission" date="2010-12" db="EMBL/GenBank/DDBJ databases">
        <title>Whole genome sequence of Anaerolinea thermophila UNI-1.</title>
        <authorList>
            <person name="Narita-Yamada S."/>
            <person name="Kishi E."/>
            <person name="Watanabe Y."/>
            <person name="Takasaki K."/>
            <person name="Ankai A."/>
            <person name="Oguchi A."/>
            <person name="Fukui S."/>
            <person name="Takahashi M."/>
            <person name="Yashiro I."/>
            <person name="Hosoyama A."/>
            <person name="Sekiguchi Y."/>
            <person name="Hanada S."/>
            <person name="Fujita N."/>
        </authorList>
    </citation>
    <scope>NUCLEOTIDE SEQUENCE [LARGE SCALE GENOMIC DNA]</scope>
    <source>
        <strain evidence="3">DSM 14523 / JCM 11388 / NBRC 100420 / UNI-1</strain>
    </source>
</reference>
<dbReference type="HOGENOM" id="CLU_961865_0_0_0"/>
<keyword evidence="2" id="KW-0808">Transferase</keyword>
<dbReference type="GO" id="GO:0016747">
    <property type="term" value="F:acyltransferase activity, transferring groups other than amino-acyl groups"/>
    <property type="evidence" value="ECO:0007669"/>
    <property type="project" value="InterPro"/>
</dbReference>
<organism evidence="2 3">
    <name type="scientific">Anaerolinea thermophila (strain DSM 14523 / JCM 11388 / NBRC 100420 / UNI-1)</name>
    <dbReference type="NCBI Taxonomy" id="926569"/>
    <lineage>
        <taxon>Bacteria</taxon>
        <taxon>Bacillati</taxon>
        <taxon>Chloroflexota</taxon>
        <taxon>Anaerolineae</taxon>
        <taxon>Anaerolineales</taxon>
        <taxon>Anaerolineaceae</taxon>
        <taxon>Anaerolinea</taxon>
    </lineage>
</organism>
<dbReference type="AlphaFoldDB" id="E8N4P8"/>
<dbReference type="Gene3D" id="3.40.630.30">
    <property type="match status" value="1"/>
</dbReference>
<dbReference type="CDD" id="cd04301">
    <property type="entry name" value="NAT_SF"/>
    <property type="match status" value="1"/>
</dbReference>
<dbReference type="eggNOG" id="COG0456">
    <property type="taxonomic scope" value="Bacteria"/>
</dbReference>
<feature type="domain" description="N-acetyltransferase" evidence="1">
    <location>
        <begin position="153"/>
        <end position="289"/>
    </location>
</feature>
<dbReference type="EC" id="2.3.1.-" evidence="2"/>
<evidence type="ECO:0000313" key="3">
    <source>
        <dbReference type="Proteomes" id="UP000008922"/>
    </source>
</evidence>
<accession>E8N4P8</accession>
<keyword evidence="2" id="KW-0012">Acyltransferase</keyword>
<dbReference type="SUPFAM" id="SSF55729">
    <property type="entry name" value="Acyl-CoA N-acyltransferases (Nat)"/>
    <property type="match status" value="1"/>
</dbReference>
<dbReference type="RefSeq" id="WP_013559796.1">
    <property type="nucleotide sequence ID" value="NC_014960.1"/>
</dbReference>
<name>E8N4P8_ANATU</name>
<protein>
    <submittedName>
        <fullName evidence="2">Acetyltransferase</fullName>
        <ecNumber evidence="2">2.3.1.-</ecNumber>
    </submittedName>
</protein>
<dbReference type="Pfam" id="PF00583">
    <property type="entry name" value="Acetyltransf_1"/>
    <property type="match status" value="1"/>
</dbReference>
<dbReference type="OrthoDB" id="160586at2"/>
<dbReference type="PROSITE" id="PS51186">
    <property type="entry name" value="GNAT"/>
    <property type="match status" value="2"/>
</dbReference>
<dbReference type="InterPro" id="IPR000182">
    <property type="entry name" value="GNAT_dom"/>
</dbReference>
<keyword evidence="3" id="KW-1185">Reference proteome</keyword>
<dbReference type="KEGG" id="atm:ANT_13840"/>
<dbReference type="STRING" id="926569.ANT_13840"/>
<dbReference type="PANTHER" id="PTHR43617">
    <property type="entry name" value="L-AMINO ACID N-ACETYLTRANSFERASE"/>
    <property type="match status" value="1"/>
</dbReference>
<dbReference type="Proteomes" id="UP000008922">
    <property type="component" value="Chromosome"/>
</dbReference>
<evidence type="ECO:0000313" key="2">
    <source>
        <dbReference type="EMBL" id="BAJ63412.1"/>
    </source>
</evidence>